<gene>
    <name evidence="3" type="ORF">GCM10022224_019790</name>
</gene>
<keyword evidence="4" id="KW-1185">Reference proteome</keyword>
<protein>
    <submittedName>
        <fullName evidence="3">Uncharacterized protein</fullName>
    </submittedName>
</protein>
<keyword evidence="2" id="KW-0812">Transmembrane</keyword>
<accession>A0ABP7BEB9</accession>
<comment type="caution">
    <text evidence="3">The sequence shown here is derived from an EMBL/GenBank/DDBJ whole genome shotgun (WGS) entry which is preliminary data.</text>
</comment>
<feature type="compositionally biased region" description="Pro residues" evidence="1">
    <location>
        <begin position="187"/>
        <end position="197"/>
    </location>
</feature>
<reference evidence="4" key="1">
    <citation type="journal article" date="2019" name="Int. J. Syst. Evol. Microbiol.">
        <title>The Global Catalogue of Microorganisms (GCM) 10K type strain sequencing project: providing services to taxonomists for standard genome sequencing and annotation.</title>
        <authorList>
            <consortium name="The Broad Institute Genomics Platform"/>
            <consortium name="The Broad Institute Genome Sequencing Center for Infectious Disease"/>
            <person name="Wu L."/>
            <person name="Ma J."/>
        </authorList>
    </citation>
    <scope>NUCLEOTIDE SEQUENCE [LARGE SCALE GENOMIC DNA]</scope>
    <source>
        <strain evidence="4">JCM 16904</strain>
    </source>
</reference>
<evidence type="ECO:0000313" key="3">
    <source>
        <dbReference type="EMBL" id="GAA3656740.1"/>
    </source>
</evidence>
<dbReference type="EMBL" id="BAAAZP010000033">
    <property type="protein sequence ID" value="GAA3656740.1"/>
    <property type="molecule type" value="Genomic_DNA"/>
</dbReference>
<feature type="compositionally biased region" description="Basic and acidic residues" evidence="1">
    <location>
        <begin position="136"/>
        <end position="152"/>
    </location>
</feature>
<sequence>MSGGQRKFELSMPQILGSALAAVTAAVAASYLGVAGTVIGAAVFSVASTVGTAIYTHYLKRTGERVKQHASPAPRTEDSTLVLPRVRRDRRLPWAKVGAAAAIVFGISMGSILVYQAAAQQTVHEQVTGKTPAKAQQRDDDREPPAGRETESRAPAYPPPQTGAPWTPEPGTTPTPSRTPSARPTREPTPTPTPTPSSTPTTEDPGSGSLPPSDDPATSTPPPQEQEPGTGDETPAVPSRPAPGGAGGQHPG</sequence>
<feature type="region of interest" description="Disordered" evidence="1">
    <location>
        <begin position="126"/>
        <end position="252"/>
    </location>
</feature>
<evidence type="ECO:0000256" key="2">
    <source>
        <dbReference type="SAM" id="Phobius"/>
    </source>
</evidence>
<feature type="compositionally biased region" description="Pro residues" evidence="1">
    <location>
        <begin position="156"/>
        <end position="173"/>
    </location>
</feature>
<dbReference type="RefSeq" id="WP_344875255.1">
    <property type="nucleotide sequence ID" value="NZ_BAAAZP010000033.1"/>
</dbReference>
<keyword evidence="2" id="KW-0472">Membrane</keyword>
<proteinExistence type="predicted"/>
<organism evidence="3 4">
    <name type="scientific">Nonomuraea antimicrobica</name>
    <dbReference type="NCBI Taxonomy" id="561173"/>
    <lineage>
        <taxon>Bacteria</taxon>
        <taxon>Bacillati</taxon>
        <taxon>Actinomycetota</taxon>
        <taxon>Actinomycetes</taxon>
        <taxon>Streptosporangiales</taxon>
        <taxon>Streptosporangiaceae</taxon>
        <taxon>Nonomuraea</taxon>
    </lineage>
</organism>
<evidence type="ECO:0000313" key="4">
    <source>
        <dbReference type="Proteomes" id="UP001500902"/>
    </source>
</evidence>
<evidence type="ECO:0000256" key="1">
    <source>
        <dbReference type="SAM" id="MobiDB-lite"/>
    </source>
</evidence>
<feature type="compositionally biased region" description="Low complexity" evidence="1">
    <location>
        <begin position="174"/>
        <end position="183"/>
    </location>
</feature>
<feature type="transmembrane region" description="Helical" evidence="2">
    <location>
        <begin position="97"/>
        <end position="118"/>
    </location>
</feature>
<dbReference type="Proteomes" id="UP001500902">
    <property type="component" value="Unassembled WGS sequence"/>
</dbReference>
<keyword evidence="2" id="KW-1133">Transmembrane helix</keyword>
<name>A0ABP7BEB9_9ACTN</name>
<feature type="compositionally biased region" description="Low complexity" evidence="1">
    <location>
        <begin position="198"/>
        <end position="218"/>
    </location>
</feature>
<feature type="transmembrane region" description="Helical" evidence="2">
    <location>
        <begin position="38"/>
        <end position="58"/>
    </location>
</feature>